<sequence length="188" mass="20643">MNVLFLALGGSRRHVIVAEAEHVLAAGGAATVLVGDPARWRNDPLPEDAEMVEWRRLVRGHRPAVMRLLVDRVPLFLMRVCLRGPVEGVGARMQSFHRRRVARPIHHRLLGFYQRDPVRVRERVAHRDLLVRRSIDLVVVGDAESAVTASELRDLVVGSGARLAYTAAHAGPVSTAAGAGTVVGRPER</sequence>
<accession>A0A7X0L2K8</accession>
<dbReference type="Proteomes" id="UP000546324">
    <property type="component" value="Unassembled WGS sequence"/>
</dbReference>
<gene>
    <name evidence="1" type="ORF">BKA00_006278</name>
</gene>
<comment type="caution">
    <text evidence="1">The sequence shown here is derived from an EMBL/GenBank/DDBJ whole genome shotgun (WGS) entry which is preliminary data.</text>
</comment>
<organism evidence="1 2">
    <name type="scientific">Actinomadura coerulea</name>
    <dbReference type="NCBI Taxonomy" id="46159"/>
    <lineage>
        <taxon>Bacteria</taxon>
        <taxon>Bacillati</taxon>
        <taxon>Actinomycetota</taxon>
        <taxon>Actinomycetes</taxon>
        <taxon>Streptosporangiales</taxon>
        <taxon>Thermomonosporaceae</taxon>
        <taxon>Actinomadura</taxon>
    </lineage>
</organism>
<dbReference type="AlphaFoldDB" id="A0A7X0L2K8"/>
<evidence type="ECO:0000313" key="1">
    <source>
        <dbReference type="EMBL" id="MBB6399364.1"/>
    </source>
</evidence>
<proteinExistence type="predicted"/>
<keyword evidence="2" id="KW-1185">Reference proteome</keyword>
<dbReference type="EMBL" id="JACHMQ010000001">
    <property type="protein sequence ID" value="MBB6399364.1"/>
    <property type="molecule type" value="Genomic_DNA"/>
</dbReference>
<dbReference type="RefSeq" id="WP_185031193.1">
    <property type="nucleotide sequence ID" value="NZ_JACHMQ010000001.1"/>
</dbReference>
<name>A0A7X0L2K8_9ACTN</name>
<evidence type="ECO:0000313" key="2">
    <source>
        <dbReference type="Proteomes" id="UP000546324"/>
    </source>
</evidence>
<reference evidence="1 2" key="1">
    <citation type="submission" date="2020-08" db="EMBL/GenBank/DDBJ databases">
        <title>Sequencing the genomes of 1000 actinobacteria strains.</title>
        <authorList>
            <person name="Klenk H.-P."/>
        </authorList>
    </citation>
    <scope>NUCLEOTIDE SEQUENCE [LARGE SCALE GENOMIC DNA]</scope>
    <source>
        <strain evidence="1 2">DSM 43675</strain>
    </source>
</reference>
<protein>
    <submittedName>
        <fullName evidence="1">Uncharacterized protein</fullName>
    </submittedName>
</protein>